<reference evidence="1" key="1">
    <citation type="submission" date="2019-11" db="UniProtKB">
        <authorList>
            <consortium name="WormBaseParasite"/>
        </authorList>
    </citation>
    <scope>IDENTIFICATION</scope>
</reference>
<name>A0A5K3FXB5_MESCO</name>
<sequence>MSMYPTSLGIWMAYDEDRQLPSWMRSTTSNSAEPIQSTYVCGSCPLFVNEACPVVSVVCPLVQNLKKSSEPKEGVWPVEQEDLQ</sequence>
<organism evidence="1">
    <name type="scientific">Mesocestoides corti</name>
    <name type="common">Flatworm</name>
    <dbReference type="NCBI Taxonomy" id="53468"/>
    <lineage>
        <taxon>Eukaryota</taxon>
        <taxon>Metazoa</taxon>
        <taxon>Spiralia</taxon>
        <taxon>Lophotrochozoa</taxon>
        <taxon>Platyhelminthes</taxon>
        <taxon>Cestoda</taxon>
        <taxon>Eucestoda</taxon>
        <taxon>Cyclophyllidea</taxon>
        <taxon>Mesocestoididae</taxon>
        <taxon>Mesocestoides</taxon>
    </lineage>
</organism>
<accession>A0A5K3FXB5</accession>
<protein>
    <submittedName>
        <fullName evidence="1">Uncharacterized protein</fullName>
    </submittedName>
</protein>
<evidence type="ECO:0000313" key="1">
    <source>
        <dbReference type="WBParaSite" id="MCU_012562-RA"/>
    </source>
</evidence>
<dbReference type="WBParaSite" id="MCU_012562-RA">
    <property type="protein sequence ID" value="MCU_012562-RA"/>
    <property type="gene ID" value="MCU_012562"/>
</dbReference>
<dbReference type="AlphaFoldDB" id="A0A5K3FXB5"/>
<proteinExistence type="predicted"/>